<keyword evidence="2" id="KW-1185">Reference proteome</keyword>
<name>A0A5C6BDB6_9BACT</name>
<gene>
    <name evidence="1" type="ORF">Poly21_52890</name>
</gene>
<protein>
    <submittedName>
        <fullName evidence="1">Uncharacterized protein</fullName>
    </submittedName>
</protein>
<sequence length="71" mass="7756">MIRGEPKEDTLFDKANAAAIAAMQSVVDLASRTNTPVIVFRNGQIERIAPEAIVDYHVREESVSQSDTNAP</sequence>
<comment type="caution">
    <text evidence="1">The sequence shown here is derived from an EMBL/GenBank/DDBJ whole genome shotgun (WGS) entry which is preliminary data.</text>
</comment>
<reference evidence="1 2" key="1">
    <citation type="journal article" date="2020" name="Antonie Van Leeuwenhoek">
        <title>Rhodopirellula heiligendammensis sp. nov., Rhodopirellula pilleata sp. nov., and Rhodopirellula solitaria sp. nov. isolated from natural or artificial marine surfaces in Northern Germany and California, USA, and emended description of the genus Rhodopirellula.</title>
        <authorList>
            <person name="Kallscheuer N."/>
            <person name="Wiegand S."/>
            <person name="Jogler M."/>
            <person name="Boedeker C."/>
            <person name="Peeters S.H."/>
            <person name="Rast P."/>
            <person name="Heuer A."/>
            <person name="Jetten M.S.M."/>
            <person name="Rohde M."/>
            <person name="Jogler C."/>
        </authorList>
    </citation>
    <scope>NUCLEOTIDE SEQUENCE [LARGE SCALE GENOMIC DNA]</scope>
    <source>
        <strain evidence="1 2">Poly21</strain>
    </source>
</reference>
<organism evidence="1 2">
    <name type="scientific">Allorhodopirellula heiligendammensis</name>
    <dbReference type="NCBI Taxonomy" id="2714739"/>
    <lineage>
        <taxon>Bacteria</taxon>
        <taxon>Pseudomonadati</taxon>
        <taxon>Planctomycetota</taxon>
        <taxon>Planctomycetia</taxon>
        <taxon>Pirellulales</taxon>
        <taxon>Pirellulaceae</taxon>
        <taxon>Allorhodopirellula</taxon>
    </lineage>
</organism>
<dbReference type="Proteomes" id="UP000319908">
    <property type="component" value="Unassembled WGS sequence"/>
</dbReference>
<dbReference type="EMBL" id="SJPU01000005">
    <property type="protein sequence ID" value="TWU09960.1"/>
    <property type="molecule type" value="Genomic_DNA"/>
</dbReference>
<accession>A0A5C6BDB6</accession>
<evidence type="ECO:0000313" key="2">
    <source>
        <dbReference type="Proteomes" id="UP000319908"/>
    </source>
</evidence>
<evidence type="ECO:0000313" key="1">
    <source>
        <dbReference type="EMBL" id="TWU09960.1"/>
    </source>
</evidence>
<proteinExistence type="predicted"/>
<dbReference type="AlphaFoldDB" id="A0A5C6BDB6"/>
<dbReference type="RefSeq" id="WP_146409750.1">
    <property type="nucleotide sequence ID" value="NZ_SJPU01000005.1"/>
</dbReference>